<dbReference type="HOGENOM" id="CLU_012062_1_4_1"/>
<sequence>MSKPESPKEPEQLQKLFIRGWSFETTDGSLRNHSEQWGMLTDCMIMRDPNTKCSRGFGFVTYFPVDEVDTAMNARPHKVDGRAVEPKRAVSREDSQRPHTHLIVKKICVCGIKEDTEEHHSDESCSGNFGGGCGGHFGGNNNFGHRGNFRGRGGFGGSQGSGGYGCISIKSYEKSSTGEESQRSDSEAIHYNRFVNAVTHSGDRA</sequence>
<keyword evidence="1 2" id="KW-0694">RNA-binding</keyword>
<evidence type="ECO:0000313" key="4">
    <source>
        <dbReference type="Ensembl" id="ENSMPUP00000016145.1"/>
    </source>
</evidence>
<name>M3YXT5_MUSPF</name>
<dbReference type="InterPro" id="IPR000504">
    <property type="entry name" value="RRM_dom"/>
</dbReference>
<evidence type="ECO:0000256" key="2">
    <source>
        <dbReference type="PROSITE-ProRule" id="PRU00176"/>
    </source>
</evidence>
<protein>
    <recommendedName>
        <fullName evidence="3">RRM domain-containing protein</fullName>
    </recommendedName>
</protein>
<dbReference type="InterPro" id="IPR012677">
    <property type="entry name" value="Nucleotide-bd_a/b_plait_sf"/>
</dbReference>
<dbReference type="Pfam" id="PF00076">
    <property type="entry name" value="RRM_1"/>
    <property type="match status" value="1"/>
</dbReference>
<dbReference type="Gene3D" id="3.30.70.330">
    <property type="match status" value="1"/>
</dbReference>
<dbReference type="PANTHER" id="PTHR48026:SF2">
    <property type="entry name" value="HETEROGENEOUS NUCLEAR RIBONUCLEOPROTEIN A1-RELATED"/>
    <property type="match status" value="1"/>
</dbReference>
<proteinExistence type="predicted"/>
<dbReference type="FunFam" id="3.30.70.330:FF:000048">
    <property type="entry name" value="Heterogeneous nuclear ribonucleoprotein a1 isoform"/>
    <property type="match status" value="1"/>
</dbReference>
<dbReference type="STRING" id="9669.ENSMPUP00000016145"/>
<dbReference type="GO" id="GO:0003730">
    <property type="term" value="F:mRNA 3'-UTR binding"/>
    <property type="evidence" value="ECO:0007669"/>
    <property type="project" value="TreeGrafter"/>
</dbReference>
<dbReference type="AlphaFoldDB" id="M3YXT5"/>
<organism evidence="4">
    <name type="scientific">Mustela putorius furo</name>
    <name type="common">European domestic ferret</name>
    <name type="synonym">Mustela furo</name>
    <dbReference type="NCBI Taxonomy" id="9669"/>
    <lineage>
        <taxon>Eukaryota</taxon>
        <taxon>Metazoa</taxon>
        <taxon>Chordata</taxon>
        <taxon>Craniata</taxon>
        <taxon>Vertebrata</taxon>
        <taxon>Euteleostomi</taxon>
        <taxon>Mammalia</taxon>
        <taxon>Eutheria</taxon>
        <taxon>Laurasiatheria</taxon>
        <taxon>Carnivora</taxon>
        <taxon>Caniformia</taxon>
        <taxon>Musteloidea</taxon>
        <taxon>Mustelidae</taxon>
        <taxon>Mustelinae</taxon>
        <taxon>Mustela</taxon>
    </lineage>
</organism>
<dbReference type="InParanoid" id="M3YXT5"/>
<dbReference type="eggNOG" id="KOG0118">
    <property type="taxonomic scope" value="Eukaryota"/>
</dbReference>
<evidence type="ECO:0000259" key="3">
    <source>
        <dbReference type="PROSITE" id="PS50102"/>
    </source>
</evidence>
<dbReference type="GO" id="GO:0000398">
    <property type="term" value="P:mRNA splicing, via spliceosome"/>
    <property type="evidence" value="ECO:0007669"/>
    <property type="project" value="TreeGrafter"/>
</dbReference>
<dbReference type="Ensembl" id="ENSMPUT00000016389.1">
    <property type="protein sequence ID" value="ENSMPUP00000016145.1"/>
    <property type="gene ID" value="ENSMPUG00000016249.1"/>
</dbReference>
<dbReference type="InterPro" id="IPR035979">
    <property type="entry name" value="RBD_domain_sf"/>
</dbReference>
<dbReference type="GeneTree" id="ENSGT00940000163691"/>
<dbReference type="EMBL" id="AEYP01080563">
    <property type="status" value="NOT_ANNOTATED_CDS"/>
    <property type="molecule type" value="Genomic_DNA"/>
</dbReference>
<reference evidence="4" key="1">
    <citation type="submission" date="2024-06" db="UniProtKB">
        <authorList>
            <consortium name="Ensembl"/>
        </authorList>
    </citation>
    <scope>IDENTIFICATION</scope>
</reference>
<accession>M3YXT5</accession>
<dbReference type="PROSITE" id="PS50102">
    <property type="entry name" value="RRM"/>
    <property type="match status" value="1"/>
</dbReference>
<dbReference type="SUPFAM" id="SSF54928">
    <property type="entry name" value="RNA-binding domain, RBD"/>
    <property type="match status" value="1"/>
</dbReference>
<dbReference type="SMART" id="SM00360">
    <property type="entry name" value="RRM"/>
    <property type="match status" value="1"/>
</dbReference>
<dbReference type="PANTHER" id="PTHR48026">
    <property type="entry name" value="HOMOLOGOUS TO DROSOPHILA SQD (SQUID) PROTEIN"/>
    <property type="match status" value="1"/>
</dbReference>
<dbReference type="GO" id="GO:0071013">
    <property type="term" value="C:catalytic step 2 spliceosome"/>
    <property type="evidence" value="ECO:0007669"/>
    <property type="project" value="TreeGrafter"/>
</dbReference>
<feature type="domain" description="RRM" evidence="3">
    <location>
        <begin position="14"/>
        <end position="97"/>
    </location>
</feature>
<evidence type="ECO:0000256" key="1">
    <source>
        <dbReference type="ARBA" id="ARBA00022884"/>
    </source>
</evidence>